<dbReference type="GeneID" id="14695776"/>
<dbReference type="Proteomes" id="UP000006319">
    <property type="component" value="Chromosome 4"/>
</dbReference>
<feature type="compositionally biased region" description="Basic and acidic residues" evidence="1">
    <location>
        <begin position="365"/>
        <end position="378"/>
    </location>
</feature>
<proteinExistence type="predicted"/>
<dbReference type="EMBL" id="DF157096">
    <property type="protein sequence ID" value="GAB64938.1"/>
    <property type="molecule type" value="Genomic_DNA"/>
</dbReference>
<dbReference type="OrthoDB" id="371137at2759"/>
<evidence type="ECO:0000313" key="3">
    <source>
        <dbReference type="Proteomes" id="UP000006319"/>
    </source>
</evidence>
<name>K6UIE7_PLACD</name>
<dbReference type="VEuPathDB" id="PlasmoDB:PCYB_041400"/>
<sequence>MIEAACALSKGVLGIKRGKNMRYYVFVCTRRSAGRSFVGTAVGKGDACNGTSTSQGKKCLRHLVRLQRELYSLLNVSSWKDDLVSPSGRLRCGAASNRDKGSPQNAAPIEASIEASIEEPIEASIEEPIEAPIEAPVEPPNRLNKSVRKLHKWTPVESKRNSIMANTVEEKHIGETLSRMYTLMSRTPLSRALQLSEQVSNKDLYKTVLMKYFHEINRRDRRGMRRGGSITWSGGTTNELLRLFLMCSDYYMRMQGDRVGDTRIHTCEGNQFEDIPAVCRDVLGMLAQGLRTKSASFKLREMNDLVIALLRLRMVDPFVVGEDTTNDLIKRFSSRLFRVNCDAIEPGEGGPTSEWAAMQGGVRSKHGESDHVADDEGRSAASSTGQPGRISPPGAIHLGDLAKVLYQLVTMNKRLLSHKKDSPSDRFTEEHTTLVNAILAYSKSEIKKGTLDKDKLFWRSCTSLLYSLTVLCSKKWHADCIEIYDHVVRTYDVSFDVDSTELVSLNCYDFKNFGKEHWPEEEVKRVCLLRSISLFCNSKATTIKFVLSTNEKPEERHTFLTLEELIKLTYAVTFFYKQMGSSGEEDIKTKCSHRVRGIISSLLLITDGLVERAVLDVLPVKKQNDADDGNKRSLLKRLSHLANVYHEHRIGDMKLLCALTVLISKCRDVDLIVLSNVLNIFTKLDFSYDAYFVSFFFSNCMGKGYLGEEVLRIRFFERNGGSQSRLSDHTDENERNDLQEEKKKPMAFYIWRAFIKCVKRSVADKQKLKELSPVNITKLVNGLIHFKCLDKQSIEVLMRIISEQYRRGESVGIINRASRNTADTYRKIADTHSRTAGAPNFNLVSLGSLLNYMSMTDDIQCYEAKIKLVQMIADKVVNRENSFDARLLCSIYISYARLNIHDVGLFYIISKRLKSSQLNDLNVLSILSYMNKAGIYDEQLLRSCFNNAFAKWRRKTKQRLSYAVHLLFILTSISQTFLFDNFYTIMCRALEIISYVYSVLHTFHHFFLDIHLGENSGRVLDSVSTEYLKIFHFFLCQHWEAVEGMGATNSQIQRNVLTALRQVVSQDVCICYEYALRGTPYLVDMRHALLRLSTIG</sequence>
<evidence type="ECO:0000256" key="1">
    <source>
        <dbReference type="SAM" id="MobiDB-lite"/>
    </source>
</evidence>
<dbReference type="AlphaFoldDB" id="K6UIE7"/>
<dbReference type="RefSeq" id="XP_004225339.1">
    <property type="nucleotide sequence ID" value="XM_004225291.1"/>
</dbReference>
<protein>
    <submittedName>
        <fullName evidence="2">Uncharacterized protein</fullName>
    </submittedName>
</protein>
<reference evidence="2 3" key="1">
    <citation type="journal article" date="2012" name="Nat. Genet.">
        <title>Plasmodium cynomolgi genome sequences provide insight into Plasmodium vivax and the monkey malaria clade.</title>
        <authorList>
            <person name="Tachibana S."/>
            <person name="Sullivan S.A."/>
            <person name="Kawai S."/>
            <person name="Nakamura S."/>
            <person name="Kim H.R."/>
            <person name="Goto N."/>
            <person name="Arisue N."/>
            <person name="Palacpac N.M.Q."/>
            <person name="Honma H."/>
            <person name="Yagi M."/>
            <person name="Tougan T."/>
            <person name="Katakai Y."/>
            <person name="Kaneko O."/>
            <person name="Mita T."/>
            <person name="Kita K."/>
            <person name="Yasutomi Y."/>
            <person name="Sutton P.L."/>
            <person name="Shakhbatyan R."/>
            <person name="Horii T."/>
            <person name="Yasunaga T."/>
            <person name="Barnwell J.W."/>
            <person name="Escalante A.A."/>
            <person name="Carlton J.M."/>
            <person name="Tanabe K."/>
        </authorList>
    </citation>
    <scope>NUCLEOTIDE SEQUENCE [LARGE SCALE GENOMIC DNA]</scope>
    <source>
        <strain evidence="2 3">B</strain>
    </source>
</reference>
<feature type="region of interest" description="Disordered" evidence="1">
    <location>
        <begin position="348"/>
        <end position="393"/>
    </location>
</feature>
<dbReference type="OMA" id="CLIHKSI"/>
<organism evidence="2 3">
    <name type="scientific">Plasmodium cynomolgi (strain B)</name>
    <dbReference type="NCBI Taxonomy" id="1120755"/>
    <lineage>
        <taxon>Eukaryota</taxon>
        <taxon>Sar</taxon>
        <taxon>Alveolata</taxon>
        <taxon>Apicomplexa</taxon>
        <taxon>Aconoidasida</taxon>
        <taxon>Haemosporida</taxon>
        <taxon>Plasmodiidae</taxon>
        <taxon>Plasmodium</taxon>
        <taxon>Plasmodium (Plasmodium)</taxon>
    </lineage>
</organism>
<dbReference type="KEGG" id="pcy:PCYB_041400"/>
<evidence type="ECO:0000313" key="2">
    <source>
        <dbReference type="EMBL" id="GAB64938.1"/>
    </source>
</evidence>
<accession>K6UIE7</accession>
<keyword evidence="3" id="KW-1185">Reference proteome</keyword>
<dbReference type="eggNOG" id="ENOG502QQGX">
    <property type="taxonomic scope" value="Eukaryota"/>
</dbReference>
<gene>
    <name evidence="2" type="ORF">PCYB_041400</name>
</gene>
<dbReference type="PhylomeDB" id="K6UIE7"/>